<gene>
    <name evidence="5" type="ordered locus">GAU_2017</name>
</gene>
<dbReference type="InterPro" id="IPR050455">
    <property type="entry name" value="Tpx_Peroxidase_subfamily"/>
</dbReference>
<feature type="active site" description="Cysteine sulfenic acid (-SOH) intermediate; for peroxidase activity" evidence="3">
    <location>
        <position position="52"/>
    </location>
</feature>
<dbReference type="InterPro" id="IPR036249">
    <property type="entry name" value="Thioredoxin-like_sf"/>
</dbReference>
<dbReference type="Pfam" id="PF00578">
    <property type="entry name" value="AhpC-TSA"/>
    <property type="match status" value="1"/>
</dbReference>
<evidence type="ECO:0000259" key="4">
    <source>
        <dbReference type="PROSITE" id="PS51352"/>
    </source>
</evidence>
<proteinExistence type="predicted"/>
<accession>C1A982</accession>
<dbReference type="KEGG" id="gau:GAU_2017"/>
<dbReference type="GO" id="GO:0016209">
    <property type="term" value="F:antioxidant activity"/>
    <property type="evidence" value="ECO:0007669"/>
    <property type="project" value="InterPro"/>
</dbReference>
<dbReference type="GO" id="GO:0016491">
    <property type="term" value="F:oxidoreductase activity"/>
    <property type="evidence" value="ECO:0007669"/>
    <property type="project" value="UniProtKB-KW"/>
</dbReference>
<feature type="domain" description="Thioredoxin" evidence="4">
    <location>
        <begin position="9"/>
        <end position="159"/>
    </location>
</feature>
<dbReference type="EMBL" id="AP009153">
    <property type="protein sequence ID" value="BAH39059.1"/>
    <property type="molecule type" value="Genomic_DNA"/>
</dbReference>
<sequence length="159" mass="17384">MTANTTAPLTAGTVAPDFTVASTSGQNVVLSGYRGQKNVLLAFFPLAFTSVCTSELCGFSDDFDAFTQGNVEVLPMSVDAVPSLKEFRSKYAMKVELLSDFKREVSAAYGVLREDTGFSNRAYFLIDKEGVIRWAHVEETPGQKRENAEILEAIKNVIV</sequence>
<keyword evidence="2" id="KW-0676">Redox-active center</keyword>
<organism evidence="5 6">
    <name type="scientific">Gemmatimonas aurantiaca (strain DSM 14586 / JCM 11422 / NBRC 100505 / T-27)</name>
    <dbReference type="NCBI Taxonomy" id="379066"/>
    <lineage>
        <taxon>Bacteria</taxon>
        <taxon>Pseudomonadati</taxon>
        <taxon>Gemmatimonadota</taxon>
        <taxon>Gemmatimonadia</taxon>
        <taxon>Gemmatimonadales</taxon>
        <taxon>Gemmatimonadaceae</taxon>
        <taxon>Gemmatimonas</taxon>
    </lineage>
</organism>
<dbReference type="PIRSF" id="PIRSF000239">
    <property type="entry name" value="AHPC"/>
    <property type="match status" value="1"/>
</dbReference>
<dbReference type="InterPro" id="IPR024706">
    <property type="entry name" value="Peroxiredoxin_AhpC-typ"/>
</dbReference>
<dbReference type="PANTHER" id="PTHR43110">
    <property type="entry name" value="THIOL PEROXIDASE"/>
    <property type="match status" value="1"/>
</dbReference>
<evidence type="ECO:0000256" key="2">
    <source>
        <dbReference type="ARBA" id="ARBA00023284"/>
    </source>
</evidence>
<dbReference type="Gene3D" id="3.40.30.10">
    <property type="entry name" value="Glutaredoxin"/>
    <property type="match status" value="1"/>
</dbReference>
<dbReference type="PANTHER" id="PTHR43110:SF1">
    <property type="entry name" value="THIOL PEROXIDASE"/>
    <property type="match status" value="1"/>
</dbReference>
<dbReference type="PROSITE" id="PS51352">
    <property type="entry name" value="THIOREDOXIN_2"/>
    <property type="match status" value="1"/>
</dbReference>
<dbReference type="Proteomes" id="UP000002209">
    <property type="component" value="Chromosome"/>
</dbReference>
<dbReference type="InterPro" id="IPR013766">
    <property type="entry name" value="Thioredoxin_domain"/>
</dbReference>
<evidence type="ECO:0000256" key="3">
    <source>
        <dbReference type="PIRSR" id="PIRSR000239-1"/>
    </source>
</evidence>
<dbReference type="RefSeq" id="WP_012683506.1">
    <property type="nucleotide sequence ID" value="NC_012489.1"/>
</dbReference>
<evidence type="ECO:0000256" key="1">
    <source>
        <dbReference type="ARBA" id="ARBA00023002"/>
    </source>
</evidence>
<dbReference type="eggNOG" id="COG1225">
    <property type="taxonomic scope" value="Bacteria"/>
</dbReference>
<dbReference type="InterPro" id="IPR000866">
    <property type="entry name" value="AhpC/TSA"/>
</dbReference>
<dbReference type="HOGENOM" id="CLU_042529_14_2_0"/>
<keyword evidence="6" id="KW-1185">Reference proteome</keyword>
<evidence type="ECO:0000313" key="5">
    <source>
        <dbReference type="EMBL" id="BAH39059.1"/>
    </source>
</evidence>
<protein>
    <submittedName>
        <fullName evidence="5">Putative thiol-specific antioxidant protein</fullName>
    </submittedName>
</protein>
<reference evidence="6" key="1">
    <citation type="submission" date="2006-03" db="EMBL/GenBank/DDBJ databases">
        <title>Complete genome sequence of Gemmatimonas aurantiaca T-27 that represents a novel phylum Gemmatimonadetes.</title>
        <authorList>
            <person name="Takasaki K."/>
            <person name="Ichikawa N."/>
            <person name="Miura H."/>
            <person name="Matsushita S."/>
            <person name="Watanabe Y."/>
            <person name="Oguchi A."/>
            <person name="Ankai A."/>
            <person name="Yashiro I."/>
            <person name="Takahashi M."/>
            <person name="Terui Y."/>
            <person name="Fukui S."/>
            <person name="Yokoyama H."/>
            <person name="Tanikawa S."/>
            <person name="Hanada S."/>
            <person name="Kamagata Y."/>
            <person name="Fujita N."/>
        </authorList>
    </citation>
    <scope>NUCLEOTIDE SEQUENCE [LARGE SCALE GENOMIC DNA]</scope>
    <source>
        <strain evidence="6">T-27 / DSM 14586 / JCM 11422 / NBRC 100505</strain>
    </source>
</reference>
<dbReference type="AlphaFoldDB" id="C1A982"/>
<evidence type="ECO:0000313" key="6">
    <source>
        <dbReference type="Proteomes" id="UP000002209"/>
    </source>
</evidence>
<dbReference type="STRING" id="379066.GAU_2017"/>
<dbReference type="SUPFAM" id="SSF52833">
    <property type="entry name" value="Thioredoxin-like"/>
    <property type="match status" value="1"/>
</dbReference>
<keyword evidence="1" id="KW-0560">Oxidoreductase</keyword>
<name>C1A982_GEMAT</name>